<evidence type="ECO:0000256" key="7">
    <source>
        <dbReference type="SAM" id="SignalP"/>
    </source>
</evidence>
<evidence type="ECO:0000256" key="6">
    <source>
        <dbReference type="RuleBase" id="RU003512"/>
    </source>
</evidence>
<dbReference type="Proteomes" id="UP000019141">
    <property type="component" value="Unassembled WGS sequence"/>
</dbReference>
<dbReference type="PRINTS" id="PR00690">
    <property type="entry name" value="ADHESNFAMILY"/>
</dbReference>
<dbReference type="Pfam" id="PF01297">
    <property type="entry name" value="ZnuA"/>
    <property type="match status" value="1"/>
</dbReference>
<dbReference type="AlphaFoldDB" id="W4LR50"/>
<dbReference type="InterPro" id="IPR006127">
    <property type="entry name" value="ZnuA-like"/>
</dbReference>
<keyword evidence="3 6" id="KW-0813">Transport</keyword>
<comment type="caution">
    <text evidence="8">The sequence shown here is derived from an EMBL/GenBank/DDBJ whole genome shotgun (WGS) entry which is preliminary data.</text>
</comment>
<comment type="subcellular location">
    <subcellularLocation>
        <location evidence="1">Cell envelope</location>
    </subcellularLocation>
</comment>
<dbReference type="GO" id="GO:0046872">
    <property type="term" value="F:metal ion binding"/>
    <property type="evidence" value="ECO:0007669"/>
    <property type="project" value="UniProtKB-KW"/>
</dbReference>
<feature type="chain" id="PRO_5004844631" description="Metal ABC transporter substrate-binding protein" evidence="7">
    <location>
        <begin position="27"/>
        <end position="307"/>
    </location>
</feature>
<dbReference type="GO" id="GO:0030001">
    <property type="term" value="P:metal ion transport"/>
    <property type="evidence" value="ECO:0007669"/>
    <property type="project" value="InterPro"/>
</dbReference>
<evidence type="ECO:0008006" key="10">
    <source>
        <dbReference type="Google" id="ProtNLM"/>
    </source>
</evidence>
<gene>
    <name evidence="8" type="ORF">ETSY1_11620</name>
</gene>
<evidence type="ECO:0000313" key="8">
    <source>
        <dbReference type="EMBL" id="ETX00340.1"/>
    </source>
</evidence>
<proteinExistence type="inferred from homology"/>
<keyword evidence="4" id="KW-0479">Metal-binding</keyword>
<dbReference type="HOGENOM" id="CLU_016838_1_1_7"/>
<reference evidence="8 9" key="1">
    <citation type="journal article" date="2014" name="Nature">
        <title>An environmental bacterial taxon with a large and distinct metabolic repertoire.</title>
        <authorList>
            <person name="Wilson M.C."/>
            <person name="Mori T."/>
            <person name="Ruckert C."/>
            <person name="Uria A.R."/>
            <person name="Helf M.J."/>
            <person name="Takada K."/>
            <person name="Gernert C."/>
            <person name="Steffens U.A."/>
            <person name="Heycke N."/>
            <person name="Schmitt S."/>
            <person name="Rinke C."/>
            <person name="Helfrich E.J."/>
            <person name="Brachmann A.O."/>
            <person name="Gurgui C."/>
            <person name="Wakimoto T."/>
            <person name="Kracht M."/>
            <person name="Crusemann M."/>
            <person name="Hentschel U."/>
            <person name="Abe I."/>
            <person name="Matsunaga S."/>
            <person name="Kalinowski J."/>
            <person name="Takeyama H."/>
            <person name="Piel J."/>
        </authorList>
    </citation>
    <scope>NUCLEOTIDE SEQUENCE [LARGE SCALE GENOMIC DNA]</scope>
    <source>
        <strain evidence="9">TSY1</strain>
    </source>
</reference>
<dbReference type="InterPro" id="IPR006129">
    <property type="entry name" value="AdhesinB"/>
</dbReference>
<dbReference type="InterPro" id="IPR050492">
    <property type="entry name" value="Bact_metal-bind_prot9"/>
</dbReference>
<dbReference type="PANTHER" id="PTHR42953">
    <property type="entry name" value="HIGH-AFFINITY ZINC UPTAKE SYSTEM PROTEIN ZNUA-RELATED"/>
    <property type="match status" value="1"/>
</dbReference>
<comment type="similarity">
    <text evidence="2 6">Belongs to the bacterial solute-binding protein 9 family.</text>
</comment>
<keyword evidence="5 7" id="KW-0732">Signal</keyword>
<dbReference type="SUPFAM" id="SSF53807">
    <property type="entry name" value="Helical backbone' metal receptor"/>
    <property type="match status" value="1"/>
</dbReference>
<keyword evidence="9" id="KW-1185">Reference proteome</keyword>
<name>W4LR50_ENTF1</name>
<protein>
    <recommendedName>
        <fullName evidence="10">Metal ABC transporter substrate-binding protein</fullName>
    </recommendedName>
</protein>
<sequence length="307" mass="33285">MFQPVKWSVALVVLCASIVTVQPVGAASTARKLPVVATFSILGDVAKQVGGDTIRVTTLVGPDGDAHTFEPSPQDSILIKQAQLIFEIGLHFETWLEKFYEVSESQAVRVVVSEGLSLLSAEHEDDHDVDPHIWHDVQNIIHITQRVRDALIQVAPAQADRYRANATQYIEALQGLDAWVVDQVQSLPASHRKLVTAHDTFGYFAKRYGFTVVGTALEGFSTEAAEPSAGAVAALVNRITAEGVPAIFAENTHNSKLIQRIARETGVQLPPPLYTDALGPPGSAGATFIEMMRYNVTTIVNALQPQN</sequence>
<dbReference type="GO" id="GO:0030313">
    <property type="term" value="C:cell envelope"/>
    <property type="evidence" value="ECO:0007669"/>
    <property type="project" value="UniProtKB-SubCell"/>
</dbReference>
<evidence type="ECO:0000256" key="2">
    <source>
        <dbReference type="ARBA" id="ARBA00011028"/>
    </source>
</evidence>
<dbReference type="PATRIC" id="fig|1429438.4.peg.2347"/>
<evidence type="ECO:0000256" key="5">
    <source>
        <dbReference type="ARBA" id="ARBA00022729"/>
    </source>
</evidence>
<dbReference type="GO" id="GO:0007155">
    <property type="term" value="P:cell adhesion"/>
    <property type="evidence" value="ECO:0007669"/>
    <property type="project" value="InterPro"/>
</dbReference>
<dbReference type="Gene3D" id="3.40.50.1980">
    <property type="entry name" value="Nitrogenase molybdenum iron protein domain"/>
    <property type="match status" value="2"/>
</dbReference>
<dbReference type="InterPro" id="IPR006128">
    <property type="entry name" value="Lipoprotein_PsaA-like"/>
</dbReference>
<dbReference type="EMBL" id="AZHW01000351">
    <property type="protein sequence ID" value="ETX00340.1"/>
    <property type="molecule type" value="Genomic_DNA"/>
</dbReference>
<evidence type="ECO:0000256" key="3">
    <source>
        <dbReference type="ARBA" id="ARBA00022448"/>
    </source>
</evidence>
<feature type="signal peptide" evidence="7">
    <location>
        <begin position="1"/>
        <end position="26"/>
    </location>
</feature>
<dbReference type="PRINTS" id="PR00691">
    <property type="entry name" value="ADHESINB"/>
</dbReference>
<dbReference type="PANTHER" id="PTHR42953:SF1">
    <property type="entry name" value="METAL-BINDING PROTEIN HI_0362-RELATED"/>
    <property type="match status" value="1"/>
</dbReference>
<evidence type="ECO:0000256" key="4">
    <source>
        <dbReference type="ARBA" id="ARBA00022723"/>
    </source>
</evidence>
<accession>W4LR50</accession>
<organism evidence="8 9">
    <name type="scientific">Entotheonella factor</name>
    <dbReference type="NCBI Taxonomy" id="1429438"/>
    <lineage>
        <taxon>Bacteria</taxon>
        <taxon>Pseudomonadati</taxon>
        <taxon>Nitrospinota/Tectimicrobiota group</taxon>
        <taxon>Candidatus Tectimicrobiota</taxon>
        <taxon>Candidatus Entotheonellia</taxon>
        <taxon>Candidatus Entotheonellales</taxon>
        <taxon>Candidatus Entotheonellaceae</taxon>
        <taxon>Candidatus Entotheonella</taxon>
    </lineage>
</organism>
<evidence type="ECO:0000313" key="9">
    <source>
        <dbReference type="Proteomes" id="UP000019141"/>
    </source>
</evidence>
<evidence type="ECO:0000256" key="1">
    <source>
        <dbReference type="ARBA" id="ARBA00004196"/>
    </source>
</evidence>